<evidence type="ECO:0000313" key="3">
    <source>
        <dbReference type="Proteomes" id="UP000050501"/>
    </source>
</evidence>
<dbReference type="EMBL" id="LGCM01000029">
    <property type="protein sequence ID" value="KPL83653.1"/>
    <property type="molecule type" value="Genomic_DNA"/>
</dbReference>
<dbReference type="InterPro" id="IPR008136">
    <property type="entry name" value="CinA_C"/>
</dbReference>
<organism evidence="2 3">
    <name type="scientific">Levilinea saccharolytica</name>
    <dbReference type="NCBI Taxonomy" id="229921"/>
    <lineage>
        <taxon>Bacteria</taxon>
        <taxon>Bacillati</taxon>
        <taxon>Chloroflexota</taxon>
        <taxon>Anaerolineae</taxon>
        <taxon>Anaerolineales</taxon>
        <taxon>Anaerolineaceae</taxon>
        <taxon>Levilinea</taxon>
    </lineage>
</organism>
<dbReference type="InterPro" id="IPR036653">
    <property type="entry name" value="CinA-like_C"/>
</dbReference>
<accession>A0A0P6XL75</accession>
<proteinExistence type="predicted"/>
<evidence type="ECO:0000259" key="1">
    <source>
        <dbReference type="Pfam" id="PF02464"/>
    </source>
</evidence>
<sequence>MRQKQLMLALAESCTGGLIGHRVTNIPGSSEYFVGGIVAYAYDAKEEFLRVRHETLLEHGAVSKATVLEMAQGVRQALASRYPLEHTVSLAVSGIAGPGGGMPGKPVGLVWIALSAPDGTWAFRNQFKGSRIEIKDQTADRALSILWQYLNGAALQTD</sequence>
<dbReference type="SUPFAM" id="SSF142433">
    <property type="entry name" value="CinA-like"/>
    <property type="match status" value="1"/>
</dbReference>
<evidence type="ECO:0000313" key="2">
    <source>
        <dbReference type="EMBL" id="KPL83653.1"/>
    </source>
</evidence>
<comment type="caution">
    <text evidence="2">The sequence shown here is derived from an EMBL/GenBank/DDBJ whole genome shotgun (WGS) entry which is preliminary data.</text>
</comment>
<reference evidence="2 3" key="1">
    <citation type="submission" date="2015-07" db="EMBL/GenBank/DDBJ databases">
        <title>Genome sequence of Levilinea saccharolytica DSM 16555.</title>
        <authorList>
            <person name="Hemp J."/>
            <person name="Ward L.M."/>
            <person name="Pace L.A."/>
            <person name="Fischer W.W."/>
        </authorList>
    </citation>
    <scope>NUCLEOTIDE SEQUENCE [LARGE SCALE GENOMIC DNA]</scope>
    <source>
        <strain evidence="2 3">KIBI-1</strain>
    </source>
</reference>
<dbReference type="Gene3D" id="3.90.950.20">
    <property type="entry name" value="CinA-like"/>
    <property type="match status" value="1"/>
</dbReference>
<feature type="domain" description="CinA C-terminal" evidence="1">
    <location>
        <begin position="2"/>
        <end position="149"/>
    </location>
</feature>
<dbReference type="Proteomes" id="UP000050501">
    <property type="component" value="Unassembled WGS sequence"/>
</dbReference>
<keyword evidence="3" id="KW-1185">Reference proteome</keyword>
<name>A0A0P6XL75_9CHLR</name>
<dbReference type="AlphaFoldDB" id="A0A0P6XL75"/>
<dbReference type="STRING" id="229921.ADN01_08030"/>
<gene>
    <name evidence="2" type="ORF">ADN01_08030</name>
</gene>
<protein>
    <recommendedName>
        <fullName evidence="1">CinA C-terminal domain-containing protein</fullName>
    </recommendedName>
</protein>
<dbReference type="NCBIfam" id="TIGR00199">
    <property type="entry name" value="PncC_domain"/>
    <property type="match status" value="1"/>
</dbReference>
<dbReference type="Pfam" id="PF02464">
    <property type="entry name" value="CinA"/>
    <property type="match status" value="1"/>
</dbReference>